<dbReference type="InterPro" id="IPR000792">
    <property type="entry name" value="Tscrpt_reg_LuxR_C"/>
</dbReference>
<evidence type="ECO:0000256" key="1">
    <source>
        <dbReference type="ARBA" id="ARBA00023015"/>
    </source>
</evidence>
<accession>A0A6J6SEH3</accession>
<evidence type="ECO:0000256" key="3">
    <source>
        <dbReference type="ARBA" id="ARBA00023163"/>
    </source>
</evidence>
<dbReference type="PANTHER" id="PTHR44688">
    <property type="entry name" value="DNA-BINDING TRANSCRIPTIONAL ACTIVATOR DEVR_DOSR"/>
    <property type="match status" value="1"/>
</dbReference>
<dbReference type="EMBL" id="CAEZYV010000033">
    <property type="protein sequence ID" value="CAB4733316.1"/>
    <property type="molecule type" value="Genomic_DNA"/>
</dbReference>
<dbReference type="Gene3D" id="1.10.10.10">
    <property type="entry name" value="Winged helix-like DNA-binding domain superfamily/Winged helix DNA-binding domain"/>
    <property type="match status" value="1"/>
</dbReference>
<dbReference type="SUPFAM" id="SSF46894">
    <property type="entry name" value="C-terminal effector domain of the bipartite response regulators"/>
    <property type="match status" value="1"/>
</dbReference>
<reference evidence="5" key="1">
    <citation type="submission" date="2020-05" db="EMBL/GenBank/DDBJ databases">
        <authorList>
            <person name="Chiriac C."/>
            <person name="Salcher M."/>
            <person name="Ghai R."/>
            <person name="Kavagutti S V."/>
        </authorList>
    </citation>
    <scope>NUCLEOTIDE SEQUENCE</scope>
</reference>
<dbReference type="InterPro" id="IPR036388">
    <property type="entry name" value="WH-like_DNA-bd_sf"/>
</dbReference>
<dbReference type="GO" id="GO:0006355">
    <property type="term" value="P:regulation of DNA-templated transcription"/>
    <property type="evidence" value="ECO:0007669"/>
    <property type="project" value="InterPro"/>
</dbReference>
<dbReference type="PANTHER" id="PTHR44688:SF16">
    <property type="entry name" value="DNA-BINDING TRANSCRIPTIONAL ACTIVATOR DEVR_DOSR"/>
    <property type="match status" value="1"/>
</dbReference>
<evidence type="ECO:0000313" key="5">
    <source>
        <dbReference type="EMBL" id="CAB4733316.1"/>
    </source>
</evidence>
<sequence length="182" mass="20434">MKTVRELHDTINDELLALASQIDVLAGREQCSADLRQRYRALGSGLMALSKLLASDIPLTDESTSLVFSIEIRKLISEINEQLGKFDLPDSSIEALKELLNFPKYFLEATKRITKFLEPLTKREKEVLLLLPRGLTSKAMATELFLTQATVKTHIAAIYRKFEVANRTQAIAIGVEAKLINF</sequence>
<dbReference type="AlphaFoldDB" id="A0A6J6SEH3"/>
<keyword evidence="1" id="KW-0805">Transcription regulation</keyword>
<keyword evidence="2" id="KW-0238">DNA-binding</keyword>
<dbReference type="SMART" id="SM00421">
    <property type="entry name" value="HTH_LUXR"/>
    <property type="match status" value="1"/>
</dbReference>
<evidence type="ECO:0000259" key="4">
    <source>
        <dbReference type="PROSITE" id="PS50043"/>
    </source>
</evidence>
<feature type="domain" description="HTH luxR-type" evidence="4">
    <location>
        <begin position="113"/>
        <end position="178"/>
    </location>
</feature>
<dbReference type="PROSITE" id="PS50043">
    <property type="entry name" value="HTH_LUXR_2"/>
    <property type="match status" value="1"/>
</dbReference>
<dbReference type="PRINTS" id="PR00038">
    <property type="entry name" value="HTHLUXR"/>
</dbReference>
<organism evidence="5">
    <name type="scientific">freshwater metagenome</name>
    <dbReference type="NCBI Taxonomy" id="449393"/>
    <lineage>
        <taxon>unclassified sequences</taxon>
        <taxon>metagenomes</taxon>
        <taxon>ecological metagenomes</taxon>
    </lineage>
</organism>
<proteinExistence type="predicted"/>
<dbReference type="Pfam" id="PF00196">
    <property type="entry name" value="GerE"/>
    <property type="match status" value="1"/>
</dbReference>
<dbReference type="CDD" id="cd06170">
    <property type="entry name" value="LuxR_C_like"/>
    <property type="match status" value="1"/>
</dbReference>
<protein>
    <submittedName>
        <fullName evidence="5">Unannotated protein</fullName>
    </submittedName>
</protein>
<dbReference type="InterPro" id="IPR016032">
    <property type="entry name" value="Sig_transdc_resp-reg_C-effctor"/>
</dbReference>
<evidence type="ECO:0000256" key="2">
    <source>
        <dbReference type="ARBA" id="ARBA00023125"/>
    </source>
</evidence>
<keyword evidence="3" id="KW-0804">Transcription</keyword>
<gene>
    <name evidence="5" type="ORF">UFOPK2788_00332</name>
</gene>
<dbReference type="GO" id="GO:0003677">
    <property type="term" value="F:DNA binding"/>
    <property type="evidence" value="ECO:0007669"/>
    <property type="project" value="UniProtKB-KW"/>
</dbReference>
<name>A0A6J6SEH3_9ZZZZ</name>